<dbReference type="EMBL" id="LNZC01000002">
    <property type="protein sequence ID" value="KTD81780.1"/>
    <property type="molecule type" value="Genomic_DNA"/>
</dbReference>
<dbReference type="RefSeq" id="WP_058491717.1">
    <property type="nucleotide sequence ID" value="NZ_CBCRUR010000002.1"/>
</dbReference>
<dbReference type="OrthoDB" id="9798046at2"/>
<dbReference type="Proteomes" id="UP000054662">
    <property type="component" value="Unassembled WGS sequence"/>
</dbReference>
<reference evidence="2 3" key="1">
    <citation type="submission" date="2015-11" db="EMBL/GenBank/DDBJ databases">
        <title>Genomic analysis of 38 Legionella species identifies large and diverse effector repertoires.</title>
        <authorList>
            <person name="Burstein D."/>
            <person name="Amaro F."/>
            <person name="Zusman T."/>
            <person name="Lifshitz Z."/>
            <person name="Cohen O."/>
            <person name="Gilbert J.A."/>
            <person name="Pupko T."/>
            <person name="Shuman H.A."/>
            <person name="Segal G."/>
        </authorList>
    </citation>
    <scope>NUCLEOTIDE SEQUENCE [LARGE SCALE GENOMIC DNA]</scope>
    <source>
        <strain evidence="2 3">ATCC 49508</strain>
    </source>
</reference>
<accession>A0A0W1AKC2</accession>
<keyword evidence="3" id="KW-1185">Reference proteome</keyword>
<dbReference type="Pfam" id="PF05016">
    <property type="entry name" value="ParE_toxin"/>
    <property type="match status" value="1"/>
</dbReference>
<keyword evidence="1" id="KW-1277">Toxin-antitoxin system</keyword>
<dbReference type="InterPro" id="IPR035093">
    <property type="entry name" value="RelE/ParE_toxin_dom_sf"/>
</dbReference>
<dbReference type="PATRIC" id="fig|45076.6.peg.89"/>
<evidence type="ECO:0000313" key="3">
    <source>
        <dbReference type="Proteomes" id="UP000054662"/>
    </source>
</evidence>
<name>A0A0W1AKC2_9GAMM</name>
<evidence type="ECO:0000313" key="2">
    <source>
        <dbReference type="EMBL" id="KTD81780.1"/>
    </source>
</evidence>
<protein>
    <submittedName>
        <fullName evidence="2">Plasmid stabilization system protein</fullName>
    </submittedName>
</protein>
<proteinExistence type="predicted"/>
<dbReference type="STRING" id="45076.Lwor_0083"/>
<organism evidence="2 3">
    <name type="scientific">Legionella worsleiensis</name>
    <dbReference type="NCBI Taxonomy" id="45076"/>
    <lineage>
        <taxon>Bacteria</taxon>
        <taxon>Pseudomonadati</taxon>
        <taxon>Pseudomonadota</taxon>
        <taxon>Gammaproteobacteria</taxon>
        <taxon>Legionellales</taxon>
        <taxon>Legionellaceae</taxon>
        <taxon>Legionella</taxon>
    </lineage>
</organism>
<comment type="caution">
    <text evidence="2">The sequence shown here is derived from an EMBL/GenBank/DDBJ whole genome shotgun (WGS) entry which is preliminary data.</text>
</comment>
<dbReference type="InterPro" id="IPR007712">
    <property type="entry name" value="RelE/ParE_toxin"/>
</dbReference>
<dbReference type="AlphaFoldDB" id="A0A0W1AKC2"/>
<sequence>MTSRCVLSVVAEQDIDEIITYLAQENPVVAQKFLDALFGAMDKLAEYPELGHLREDLTDRPVKFWPFKWHYLIIYKPTSPLEIVRVLSGFRDIISLIG</sequence>
<evidence type="ECO:0000256" key="1">
    <source>
        <dbReference type="ARBA" id="ARBA00022649"/>
    </source>
</evidence>
<dbReference type="Gene3D" id="3.30.2310.20">
    <property type="entry name" value="RelE-like"/>
    <property type="match status" value="1"/>
</dbReference>
<gene>
    <name evidence="2" type="ORF">Lwor_0083</name>
</gene>